<gene>
    <name evidence="3" type="ORF">HHL11_25775</name>
</gene>
<dbReference type="CDD" id="cd01292">
    <property type="entry name" value="metallo-dependent_hydrolases"/>
    <property type="match status" value="1"/>
</dbReference>
<comment type="caution">
    <text evidence="3">The sequence shown here is derived from an EMBL/GenBank/DDBJ whole genome shotgun (WGS) entry which is preliminary data.</text>
</comment>
<feature type="domain" description="Amidohydrolase-related" evidence="2">
    <location>
        <begin position="5"/>
        <end position="303"/>
    </location>
</feature>
<dbReference type="InterPro" id="IPR006680">
    <property type="entry name" value="Amidohydro-rel"/>
</dbReference>
<keyword evidence="1" id="KW-0456">Lyase</keyword>
<dbReference type="SUPFAM" id="SSF51556">
    <property type="entry name" value="Metallo-dependent hydrolases"/>
    <property type="match status" value="1"/>
</dbReference>
<sequence>MTRRIDTHQHIVPPFYAQWLERKGLTAGGLPIPRWSAEAALEMMEALHIAAGVLSVSTPGVHLGDDAEARSMARAVNEFSAQVAAEHPGRFGFFATLTLPDVEGAIAEAAYALDNLKADGVVLLTNVRGTYLGDASMEPLMEELNRRQAVVFVHPSELPAPPVPGIPPFAADFLLDTTRAAINMAKAGWLARYPDLKIILSHAGGFVPYAAERFARLCAPSGRYEDGVLQLQRFWFDTALSSSPYALAALLAFADPGRITFGSDWPYAPQERSAHFARLFEQYGFDAKQREAIERGNALRLFPRFG</sequence>
<dbReference type="RefSeq" id="WP_169421471.1">
    <property type="nucleotide sequence ID" value="NZ_JABBFX010000003.1"/>
</dbReference>
<evidence type="ECO:0000259" key="2">
    <source>
        <dbReference type="Pfam" id="PF04909"/>
    </source>
</evidence>
<accession>A0A848HAW0</accession>
<dbReference type="GO" id="GO:0005737">
    <property type="term" value="C:cytoplasm"/>
    <property type="evidence" value="ECO:0007669"/>
    <property type="project" value="TreeGrafter"/>
</dbReference>
<evidence type="ECO:0000313" key="4">
    <source>
        <dbReference type="Proteomes" id="UP000541185"/>
    </source>
</evidence>
<dbReference type="PANTHER" id="PTHR21240:SF28">
    <property type="entry name" value="ISO-OROTATE DECARBOXYLASE (EUROFUNG)"/>
    <property type="match status" value="1"/>
</dbReference>
<protein>
    <submittedName>
        <fullName evidence="3">Amidohydrolase</fullName>
    </submittedName>
</protein>
<dbReference type="GO" id="GO:0016831">
    <property type="term" value="F:carboxy-lyase activity"/>
    <property type="evidence" value="ECO:0007669"/>
    <property type="project" value="InterPro"/>
</dbReference>
<dbReference type="Proteomes" id="UP000541185">
    <property type="component" value="Unassembled WGS sequence"/>
</dbReference>
<name>A0A848HAW0_9BURK</name>
<dbReference type="GO" id="GO:0019748">
    <property type="term" value="P:secondary metabolic process"/>
    <property type="evidence" value="ECO:0007669"/>
    <property type="project" value="TreeGrafter"/>
</dbReference>
<dbReference type="InterPro" id="IPR032466">
    <property type="entry name" value="Metal_Hydrolase"/>
</dbReference>
<evidence type="ECO:0000256" key="1">
    <source>
        <dbReference type="ARBA" id="ARBA00023239"/>
    </source>
</evidence>
<reference evidence="3 4" key="1">
    <citation type="submission" date="2020-04" db="EMBL/GenBank/DDBJ databases">
        <title>Ramlibacter sp. G-1-2-2 isolated from soil.</title>
        <authorList>
            <person name="Dahal R.H."/>
        </authorList>
    </citation>
    <scope>NUCLEOTIDE SEQUENCE [LARGE SCALE GENOMIC DNA]</scope>
    <source>
        <strain evidence="3 4">G-1-2-2</strain>
    </source>
</reference>
<organism evidence="3 4">
    <name type="scientific">Ramlibacter agri</name>
    <dbReference type="NCBI Taxonomy" id="2728837"/>
    <lineage>
        <taxon>Bacteria</taxon>
        <taxon>Pseudomonadati</taxon>
        <taxon>Pseudomonadota</taxon>
        <taxon>Betaproteobacteria</taxon>
        <taxon>Burkholderiales</taxon>
        <taxon>Comamonadaceae</taxon>
        <taxon>Ramlibacter</taxon>
    </lineage>
</organism>
<evidence type="ECO:0000313" key="3">
    <source>
        <dbReference type="EMBL" id="NML47182.1"/>
    </source>
</evidence>
<dbReference type="PANTHER" id="PTHR21240">
    <property type="entry name" value="2-AMINO-3-CARBOXYLMUCONATE-6-SEMIALDEHYDE DECARBOXYLASE"/>
    <property type="match status" value="1"/>
</dbReference>
<dbReference type="AlphaFoldDB" id="A0A848HAW0"/>
<dbReference type="InterPro" id="IPR032465">
    <property type="entry name" value="ACMSD"/>
</dbReference>
<keyword evidence="3" id="KW-0378">Hydrolase</keyword>
<dbReference type="Pfam" id="PF04909">
    <property type="entry name" value="Amidohydro_2"/>
    <property type="match status" value="1"/>
</dbReference>
<proteinExistence type="predicted"/>
<dbReference type="Gene3D" id="3.20.20.140">
    <property type="entry name" value="Metal-dependent hydrolases"/>
    <property type="match status" value="1"/>
</dbReference>
<keyword evidence="4" id="KW-1185">Reference proteome</keyword>
<dbReference type="GO" id="GO:0016787">
    <property type="term" value="F:hydrolase activity"/>
    <property type="evidence" value="ECO:0007669"/>
    <property type="project" value="UniProtKB-KW"/>
</dbReference>
<dbReference type="EMBL" id="JABBFX010000003">
    <property type="protein sequence ID" value="NML47182.1"/>
    <property type="molecule type" value="Genomic_DNA"/>
</dbReference>